<dbReference type="RefSeq" id="XP_022812025.1">
    <property type="nucleotide sequence ID" value="XM_022955795.1"/>
</dbReference>
<dbReference type="Proteomes" id="UP000072904">
    <property type="component" value="Chromosome 8"/>
</dbReference>
<dbReference type="OMA" id="AKLYKYH"/>
<dbReference type="GO" id="GO:0005669">
    <property type="term" value="C:transcription factor TFIID complex"/>
    <property type="evidence" value="ECO:0007669"/>
    <property type="project" value="InterPro"/>
</dbReference>
<dbReference type="AlphaFoldDB" id="A0A078K739"/>
<keyword evidence="5" id="KW-0539">Nucleus</keyword>
<evidence type="ECO:0000259" key="6">
    <source>
        <dbReference type="SMART" id="SM01370"/>
    </source>
</evidence>
<dbReference type="CDD" id="cd08047">
    <property type="entry name" value="TAF7"/>
    <property type="match status" value="1"/>
</dbReference>
<dbReference type="VEuPathDB" id="PlasmoDB:PYYM_0832800"/>
<comment type="subcellular location">
    <subcellularLocation>
        <location evidence="1">Nucleus</location>
    </subcellularLocation>
</comment>
<evidence type="ECO:0000256" key="5">
    <source>
        <dbReference type="ARBA" id="ARBA00023242"/>
    </source>
</evidence>
<dbReference type="InterPro" id="IPR037817">
    <property type="entry name" value="TAF7"/>
</dbReference>
<protein>
    <submittedName>
        <fullName evidence="8">Transcription initiation factor TFIID subunit 7, putative</fullName>
    </submittedName>
</protein>
<reference evidence="8" key="4">
    <citation type="submission" date="2019-05" db="EMBL/GenBank/DDBJ databases">
        <authorList>
            <consortium name="Pathogen Informatics"/>
        </authorList>
    </citation>
    <scope>NUCLEOTIDE SEQUENCE</scope>
    <source>
        <strain evidence="8">17X</strain>
    </source>
</reference>
<dbReference type="GeneID" id="3789756"/>
<dbReference type="OrthoDB" id="153872at2759"/>
<evidence type="ECO:0000256" key="2">
    <source>
        <dbReference type="ARBA" id="ARBA00009368"/>
    </source>
</evidence>
<dbReference type="PANTHER" id="PTHR12228">
    <property type="entry name" value="TRANSCRIPTION INITIATION FACTOR TFIID 55 KD SUBUNIT-RELATED"/>
    <property type="match status" value="1"/>
</dbReference>
<keyword evidence="8" id="KW-0396">Initiation factor</keyword>
<dbReference type="VEuPathDB" id="PlasmoDB:Py17XNL_000801888"/>
<evidence type="ECO:0000256" key="3">
    <source>
        <dbReference type="ARBA" id="ARBA00023015"/>
    </source>
</evidence>
<name>A0A078K739_PLAYE</name>
<organism evidence="7 10">
    <name type="scientific">Plasmodium yoelii</name>
    <dbReference type="NCBI Taxonomy" id="5861"/>
    <lineage>
        <taxon>Eukaryota</taxon>
        <taxon>Sar</taxon>
        <taxon>Alveolata</taxon>
        <taxon>Apicomplexa</taxon>
        <taxon>Aconoidasida</taxon>
        <taxon>Haemosporida</taxon>
        <taxon>Plasmodiidae</taxon>
        <taxon>Plasmodium</taxon>
        <taxon>Plasmodium (Vinckeia)</taxon>
    </lineage>
</organism>
<accession>A0A078K739</accession>
<dbReference type="PANTHER" id="PTHR12228:SF0">
    <property type="entry name" value="TATA-BOX BINDING PROTEIN ASSOCIATED FACTOR 7"/>
    <property type="match status" value="1"/>
</dbReference>
<dbReference type="EMBL" id="LK934636">
    <property type="protein sequence ID" value="CDU17690.1"/>
    <property type="molecule type" value="Genomic_DNA"/>
</dbReference>
<dbReference type="KEGG" id="pyo:PY17X_0833100"/>
<evidence type="ECO:0000313" key="10">
    <source>
        <dbReference type="Proteomes" id="UP000072904"/>
    </source>
</evidence>
<keyword evidence="8" id="KW-0648">Protein biosynthesis</keyword>
<dbReference type="SMART" id="SM01370">
    <property type="entry name" value="TAFII55_N"/>
    <property type="match status" value="1"/>
</dbReference>
<comment type="similarity">
    <text evidence="2">Belongs to the TAF7 family.</text>
</comment>
<reference evidence="7" key="2">
    <citation type="submission" date="2014-05" db="EMBL/GenBank/DDBJ databases">
        <authorList>
            <person name="Aslett A.Martin."/>
            <person name="De Silva Nishadi"/>
        </authorList>
    </citation>
    <scope>NUCLEOTIDE SEQUENCE</scope>
    <source>
        <strain evidence="7">YM</strain>
    </source>
</reference>
<dbReference type="GO" id="GO:0051123">
    <property type="term" value="P:RNA polymerase II preinitiation complex assembly"/>
    <property type="evidence" value="ECO:0007669"/>
    <property type="project" value="TreeGrafter"/>
</dbReference>
<evidence type="ECO:0000313" key="7">
    <source>
        <dbReference type="EMBL" id="CDU17690.1"/>
    </source>
</evidence>
<dbReference type="GO" id="GO:0016251">
    <property type="term" value="F:RNA polymerase II general transcription initiation factor activity"/>
    <property type="evidence" value="ECO:0007669"/>
    <property type="project" value="TreeGrafter"/>
</dbReference>
<evidence type="ECO:0000256" key="1">
    <source>
        <dbReference type="ARBA" id="ARBA00004123"/>
    </source>
</evidence>
<dbReference type="VEuPathDB" id="PlasmoDB:PY17X_0833100"/>
<dbReference type="Pfam" id="PF04658">
    <property type="entry name" value="TAFII55_N"/>
    <property type="match status" value="1"/>
</dbReference>
<evidence type="ECO:0000313" key="9">
    <source>
        <dbReference type="Proteomes" id="UP000072874"/>
    </source>
</evidence>
<dbReference type="Proteomes" id="UP000072874">
    <property type="component" value="Chromosome 8"/>
</dbReference>
<dbReference type="GO" id="GO:0003743">
    <property type="term" value="F:translation initiation factor activity"/>
    <property type="evidence" value="ECO:0007669"/>
    <property type="project" value="UniProtKB-KW"/>
</dbReference>
<keyword evidence="3" id="KW-0805">Transcription regulation</keyword>
<evidence type="ECO:0000313" key="8">
    <source>
        <dbReference type="EMBL" id="VTZ77660.1"/>
    </source>
</evidence>
<feature type="domain" description="TAFII55 protein conserved region" evidence="6">
    <location>
        <begin position="146"/>
        <end position="297"/>
    </location>
</feature>
<dbReference type="VEuPathDB" id="PlasmoDB:PY04173"/>
<gene>
    <name evidence="8" type="ORF">PY17X_0833100</name>
    <name evidence="7" type="ORF">PYYM_0832800</name>
</gene>
<keyword evidence="4" id="KW-0804">Transcription</keyword>
<reference evidence="9 10" key="1">
    <citation type="journal article" date="2014" name="BMC Biol.">
        <title>A comprehensive evaluation of rodent malaria parasite genomes and gene expression.</title>
        <authorList>
            <person name="Otto T.D."/>
            <person name="Bohme U."/>
            <person name="Jackson A.P."/>
            <person name="Hunt M."/>
            <person name="Franke-Fayard B."/>
            <person name="Hoeijmakers W.A."/>
            <person name="Religa A.A."/>
            <person name="Robertson L."/>
            <person name="Sanders M."/>
            <person name="Ogun S.A."/>
            <person name="Cunningham D."/>
            <person name="Erhart A."/>
            <person name="Billker O."/>
            <person name="Khan S.M."/>
            <person name="Stunnenberg H.G."/>
            <person name="Langhorne J."/>
            <person name="Holder A.A."/>
            <person name="Waters A.P."/>
            <person name="Newbold C.I."/>
            <person name="Pain A."/>
            <person name="Berriman M."/>
            <person name="Janse C.J."/>
        </authorList>
    </citation>
    <scope>NUCLEOTIDE SEQUENCE [LARGE SCALE GENOMIC DNA]</scope>
    <source>
        <strain evidence="8 9">17X</strain>
        <strain evidence="7 10">YM</strain>
    </source>
</reference>
<sequence length="389" mass="45875">MEKKERDIKISLNINANIKVDDYFDENLPEGIDSKLKPNSKDVLQAIELIENIRNGTFNYKNLQEVYFMNDTDLLKIINEGKSEEKLKNTQNKSPIKNNDVLEEINVNNNYGDNNREVIENNKNGNEYINNEMKNGKIFMMDNSQVGKVCIIRFPPKASIIIKKHLIEKDLDLEIKPTNLLNSRFFIINFKNINKKYYGILLELSTHIEIHKTLDRNNLYKTNDVSQIIYVYDPQDKKNKKLIKKMINNNFQLNSGISNKVNNFNFQNWAKLYKYHDIYFAEKLLNDYLNANFYDYYDIYVKTYNEMYNHIEIEQGDCNKQNDIVDEGTDISKILSSLDNTYNIMNKIEKDNSEINLETLLNYDISHDNYESDVSDLLLGGNYYLRKKK</sequence>
<dbReference type="InterPro" id="IPR006751">
    <property type="entry name" value="TAFII55_prot_cons_reg"/>
</dbReference>
<evidence type="ECO:0000256" key="4">
    <source>
        <dbReference type="ARBA" id="ARBA00023163"/>
    </source>
</evidence>
<dbReference type="EMBL" id="LM993662">
    <property type="protein sequence ID" value="VTZ77660.1"/>
    <property type="molecule type" value="Genomic_DNA"/>
</dbReference>
<reference evidence="8" key="3">
    <citation type="submission" date="2014-05" db="EMBL/GenBank/DDBJ databases">
        <authorList>
            <person name="Aslett M.A."/>
            <person name="De Silva N."/>
        </authorList>
    </citation>
    <scope>NUCLEOTIDE SEQUENCE</scope>
    <source>
        <strain evidence="8">17X</strain>
    </source>
</reference>
<proteinExistence type="inferred from homology"/>